<sequence>MQQPNTSLTFLVKKHAPEMITPASPTPRELKHLSDIDDQDGLRLLIPLIQFYRKDPKMANKNPASAIREALAKVLVFYYPLAGRLKEGPGRKLMVDCTGEGVLFIEAEADVNLKQFGETLHPPFPCLKKLLCYFPGSDSVVGSPLILIQVTHLLCGGFIFTARVNHTMFDAKGMVQFLTALGEMAQGASAPSILPVWQRELLFARDPPGVRFTHHEYEDVKDIKENVHTMDEMMEKSFFFGPNELSALRRFVPDNLKSCSTFDVVTSCIWRCRTIALQPNPEDNMRLMFFVDARTKLNPPIPVGYYGNCSVIPCVISKARDLSNKNLDHVLKLVMKAKSIISEEYVRSTTDLMVIKGRPHFNIASTYIISSLTRSGFNDVDFGWGKATFGGPAEEEIIPEVFSYYMPSTNSNGEFGIMVPITLRSLAMENFVKELSIMLMSDAQLKVLKRVY</sequence>
<dbReference type="GO" id="GO:0016740">
    <property type="term" value="F:transferase activity"/>
    <property type="evidence" value="ECO:0007669"/>
    <property type="project" value="UniProtKB-KW"/>
</dbReference>
<comment type="similarity">
    <text evidence="1">Belongs to the plant acyltransferase family.</text>
</comment>
<protein>
    <submittedName>
        <fullName evidence="3">Benzyl alcohol O-benzoyltransferase</fullName>
    </submittedName>
</protein>
<evidence type="ECO:0000313" key="4">
    <source>
        <dbReference type="Proteomes" id="UP000245207"/>
    </source>
</evidence>
<dbReference type="InterPro" id="IPR050898">
    <property type="entry name" value="Plant_acyltransferase"/>
</dbReference>
<evidence type="ECO:0000256" key="2">
    <source>
        <dbReference type="ARBA" id="ARBA00022679"/>
    </source>
</evidence>
<dbReference type="Proteomes" id="UP000245207">
    <property type="component" value="Unassembled WGS sequence"/>
</dbReference>
<dbReference type="InterPro" id="IPR023213">
    <property type="entry name" value="CAT-like_dom_sf"/>
</dbReference>
<keyword evidence="2 3" id="KW-0808">Transferase</keyword>
<proteinExistence type="inferred from homology"/>
<accession>A0A2U1M7X1</accession>
<organism evidence="3 4">
    <name type="scientific">Artemisia annua</name>
    <name type="common">Sweet wormwood</name>
    <dbReference type="NCBI Taxonomy" id="35608"/>
    <lineage>
        <taxon>Eukaryota</taxon>
        <taxon>Viridiplantae</taxon>
        <taxon>Streptophyta</taxon>
        <taxon>Embryophyta</taxon>
        <taxon>Tracheophyta</taxon>
        <taxon>Spermatophyta</taxon>
        <taxon>Magnoliopsida</taxon>
        <taxon>eudicotyledons</taxon>
        <taxon>Gunneridae</taxon>
        <taxon>Pentapetalae</taxon>
        <taxon>asterids</taxon>
        <taxon>campanulids</taxon>
        <taxon>Asterales</taxon>
        <taxon>Asteraceae</taxon>
        <taxon>Asteroideae</taxon>
        <taxon>Anthemideae</taxon>
        <taxon>Artemisiinae</taxon>
        <taxon>Artemisia</taxon>
    </lineage>
</organism>
<reference evidence="3 4" key="1">
    <citation type="journal article" date="2018" name="Mol. Plant">
        <title>The genome of Artemisia annua provides insight into the evolution of Asteraceae family and artemisinin biosynthesis.</title>
        <authorList>
            <person name="Shen Q."/>
            <person name="Zhang L."/>
            <person name="Liao Z."/>
            <person name="Wang S."/>
            <person name="Yan T."/>
            <person name="Shi P."/>
            <person name="Liu M."/>
            <person name="Fu X."/>
            <person name="Pan Q."/>
            <person name="Wang Y."/>
            <person name="Lv Z."/>
            <person name="Lu X."/>
            <person name="Zhang F."/>
            <person name="Jiang W."/>
            <person name="Ma Y."/>
            <person name="Chen M."/>
            <person name="Hao X."/>
            <person name="Li L."/>
            <person name="Tang Y."/>
            <person name="Lv G."/>
            <person name="Zhou Y."/>
            <person name="Sun X."/>
            <person name="Brodelius P.E."/>
            <person name="Rose J.K.C."/>
            <person name="Tang K."/>
        </authorList>
    </citation>
    <scope>NUCLEOTIDE SEQUENCE [LARGE SCALE GENOMIC DNA]</scope>
    <source>
        <strain evidence="4">cv. Huhao1</strain>
        <tissue evidence="3">Leaf</tissue>
    </source>
</reference>
<dbReference type="PANTHER" id="PTHR31147">
    <property type="entry name" value="ACYL TRANSFERASE 4"/>
    <property type="match status" value="1"/>
</dbReference>
<dbReference type="Gene3D" id="3.30.559.10">
    <property type="entry name" value="Chloramphenicol acetyltransferase-like domain"/>
    <property type="match status" value="2"/>
</dbReference>
<dbReference type="AlphaFoldDB" id="A0A2U1M7X1"/>
<keyword evidence="4" id="KW-1185">Reference proteome</keyword>
<evidence type="ECO:0000313" key="3">
    <source>
        <dbReference type="EMBL" id="PWA57336.1"/>
    </source>
</evidence>
<dbReference type="Pfam" id="PF02458">
    <property type="entry name" value="Transferase"/>
    <property type="match status" value="1"/>
</dbReference>
<dbReference type="PANTHER" id="PTHR31147:SF66">
    <property type="entry name" value="OS05G0315700 PROTEIN"/>
    <property type="match status" value="1"/>
</dbReference>
<dbReference type="STRING" id="35608.A0A2U1M7X1"/>
<dbReference type="OrthoDB" id="1483986at2759"/>
<dbReference type="EMBL" id="PKPP01006196">
    <property type="protein sequence ID" value="PWA57336.1"/>
    <property type="molecule type" value="Genomic_DNA"/>
</dbReference>
<comment type="caution">
    <text evidence="3">The sequence shown here is derived from an EMBL/GenBank/DDBJ whole genome shotgun (WGS) entry which is preliminary data.</text>
</comment>
<evidence type="ECO:0000256" key="1">
    <source>
        <dbReference type="ARBA" id="ARBA00009861"/>
    </source>
</evidence>
<gene>
    <name evidence="3" type="ORF">CTI12_AA314480</name>
</gene>
<name>A0A2U1M7X1_ARTAN</name>